<dbReference type="InterPro" id="IPR052022">
    <property type="entry name" value="26kDa_periplasmic_antigen"/>
</dbReference>
<proteinExistence type="predicted"/>
<dbReference type="PANTHER" id="PTHR34387">
    <property type="entry name" value="SLR1258 PROTEIN"/>
    <property type="match status" value="1"/>
</dbReference>
<evidence type="ECO:0000313" key="3">
    <source>
        <dbReference type="Proteomes" id="UP001517247"/>
    </source>
</evidence>
<dbReference type="Proteomes" id="UP001517247">
    <property type="component" value="Unassembled WGS sequence"/>
</dbReference>
<dbReference type="PANTHER" id="PTHR34387:SF1">
    <property type="entry name" value="PERIPLASMIC IMMUNOGENIC PROTEIN"/>
    <property type="match status" value="1"/>
</dbReference>
<feature type="chain" id="PRO_5045538677" evidence="1">
    <location>
        <begin position="23"/>
        <end position="237"/>
    </location>
</feature>
<comment type="caution">
    <text evidence="2">The sequence shown here is derived from an EMBL/GenBank/DDBJ whole genome shotgun (WGS) entry which is preliminary data.</text>
</comment>
<dbReference type="Gene3D" id="3.30.110.170">
    <property type="entry name" value="Protein of unknown function (DUF541), domain 1"/>
    <property type="match status" value="1"/>
</dbReference>
<gene>
    <name evidence="2" type="ORF">E6A44_009350</name>
</gene>
<keyword evidence="1" id="KW-0732">Signal</keyword>
<evidence type="ECO:0000313" key="2">
    <source>
        <dbReference type="EMBL" id="MFN0255775.1"/>
    </source>
</evidence>
<accession>A0ABW9J6E0</accession>
<dbReference type="Gene3D" id="3.30.70.2970">
    <property type="entry name" value="Protein of unknown function (DUF541), domain 2"/>
    <property type="match status" value="1"/>
</dbReference>
<organism evidence="2 3">
    <name type="scientific">Pedobacter ureilyticus</name>
    <dbReference type="NCBI Taxonomy" id="1393051"/>
    <lineage>
        <taxon>Bacteria</taxon>
        <taxon>Pseudomonadati</taxon>
        <taxon>Bacteroidota</taxon>
        <taxon>Sphingobacteriia</taxon>
        <taxon>Sphingobacteriales</taxon>
        <taxon>Sphingobacteriaceae</taxon>
        <taxon>Pedobacter</taxon>
    </lineage>
</organism>
<dbReference type="RefSeq" id="WP_138722899.1">
    <property type="nucleotide sequence ID" value="NZ_SSHJ02000006.1"/>
</dbReference>
<reference evidence="2 3" key="1">
    <citation type="submission" date="2024-12" db="EMBL/GenBank/DDBJ databases">
        <authorList>
            <person name="Hu S."/>
        </authorList>
    </citation>
    <scope>NUCLEOTIDE SEQUENCE [LARGE SCALE GENOMIC DNA]</scope>
    <source>
        <strain evidence="2 3">THG-T11</strain>
    </source>
</reference>
<evidence type="ECO:0000256" key="1">
    <source>
        <dbReference type="SAM" id="SignalP"/>
    </source>
</evidence>
<name>A0ABW9J6E0_9SPHI</name>
<sequence length="237" mass="26449">MKRLFATTLLALVVLSGLNASAQQVDLRKKITVSGTAETEITPDIIYINISLKEYLKDGNSKKKVDITTLETQLFNAVQKAGIAKENLMINNLSSWNYQTTKKKDPDFLASKQYRLKVSDLNKFNLILEAIDAKGIASTNIDSYDYSKIDVLKKELKVKALLAAKEKATYMVEALGDKLGSVLDIQDLGDNNGGMMVPQYRNTYMKAEMAMDASQAPEIDFKKIKLSFTVNTVFEIK</sequence>
<feature type="signal peptide" evidence="1">
    <location>
        <begin position="1"/>
        <end position="22"/>
    </location>
</feature>
<keyword evidence="3" id="KW-1185">Reference proteome</keyword>
<dbReference type="InterPro" id="IPR007497">
    <property type="entry name" value="SIMPL/DUF541"/>
</dbReference>
<protein>
    <submittedName>
        <fullName evidence="2">SIMPL domain-containing protein</fullName>
    </submittedName>
</protein>
<dbReference type="Pfam" id="PF04402">
    <property type="entry name" value="SIMPL"/>
    <property type="match status" value="1"/>
</dbReference>
<dbReference type="EMBL" id="SSHJ02000006">
    <property type="protein sequence ID" value="MFN0255775.1"/>
    <property type="molecule type" value="Genomic_DNA"/>
</dbReference>